<sequence length="451" mass="50966">MTFNELNIIDRIQKSLILAGYSEPTPIQVEAIPLLLEKKDILGSAQTGTGKTAAFAIPILQNIYADKNHKEDRLIKALVLTPTRELATQISENFTIYAKYLNIKNTTIYGGVSQKRQEEAIKRGVDILVATPGRLQDLMNQDIIELKHVEYLVLDEADQMLDMGFIKDVLKIVSKVPKNRQTMLFSATMPKSIEALAKEILVEPTRIAVTPVTQTLDVIEQSVYHVAKKQKTNLLLHLIREKEMKSVLVFTRTKHNANKLVKELITANCVAEPIHGSKSQSAREKALLNFKSGKTKILVATDIAARGIDIDSLDSVINYDLPQLGETYIHRIGRTGRAGLSGRAISFCDPAEKPILYDIEKHIKAKIKEVSHDFVLVQESSATKLEIKNTVDKTPKKKSVTKHSKLPDHLKFKDYKKSKDKNQKDNKKKENKTFVEYQKKKNPFYQTKNNK</sequence>
<comment type="catalytic activity">
    <reaction evidence="8">
        <text>ATP + H2O = ADP + phosphate + H(+)</text>
        <dbReference type="Rhea" id="RHEA:13065"/>
        <dbReference type="ChEBI" id="CHEBI:15377"/>
        <dbReference type="ChEBI" id="CHEBI:15378"/>
        <dbReference type="ChEBI" id="CHEBI:30616"/>
        <dbReference type="ChEBI" id="CHEBI:43474"/>
        <dbReference type="ChEBI" id="CHEBI:456216"/>
        <dbReference type="EC" id="3.6.4.13"/>
    </reaction>
</comment>
<dbReference type="AlphaFoldDB" id="A0A061ABF9"/>
<dbReference type="PANTHER" id="PTHR47959:SF13">
    <property type="entry name" value="ATP-DEPENDENT RNA HELICASE RHLE"/>
    <property type="match status" value="1"/>
</dbReference>
<keyword evidence="5 14" id="KW-0347">Helicase</keyword>
<evidence type="ECO:0000313" key="14">
    <source>
        <dbReference type="EMBL" id="CDR30729.1"/>
    </source>
</evidence>
<dbReference type="InterPro" id="IPR027417">
    <property type="entry name" value="P-loop_NTPase"/>
</dbReference>
<accession>A0A061ABF9</accession>
<feature type="domain" description="DEAD-box RNA helicase Q" evidence="13">
    <location>
        <begin position="1"/>
        <end position="29"/>
    </location>
</feature>
<dbReference type="Pfam" id="PF00271">
    <property type="entry name" value="Helicase_C"/>
    <property type="match status" value="1"/>
</dbReference>
<feature type="domain" description="Helicase ATP-binding" evidence="11">
    <location>
        <begin position="32"/>
        <end position="207"/>
    </location>
</feature>
<dbReference type="Pfam" id="PF00270">
    <property type="entry name" value="DEAD"/>
    <property type="match status" value="1"/>
</dbReference>
<protein>
    <recommendedName>
        <fullName evidence="1">RNA helicase</fullName>
        <ecNumber evidence="1">3.6.4.13</ecNumber>
    </recommendedName>
</protein>
<evidence type="ECO:0000256" key="7">
    <source>
        <dbReference type="ARBA" id="ARBA00038437"/>
    </source>
</evidence>
<evidence type="ECO:0000256" key="8">
    <source>
        <dbReference type="ARBA" id="ARBA00047984"/>
    </source>
</evidence>
<evidence type="ECO:0000256" key="2">
    <source>
        <dbReference type="ARBA" id="ARBA00022490"/>
    </source>
</evidence>
<keyword evidence="3" id="KW-0547">Nucleotide-binding</keyword>
<dbReference type="HOGENOM" id="CLU_003041_28_3_14"/>
<dbReference type="PANTHER" id="PTHR47959">
    <property type="entry name" value="ATP-DEPENDENT RNA HELICASE RHLE-RELATED"/>
    <property type="match status" value="1"/>
</dbReference>
<keyword evidence="15" id="KW-1185">Reference proteome</keyword>
<dbReference type="PROSITE" id="PS51192">
    <property type="entry name" value="HELICASE_ATP_BIND_1"/>
    <property type="match status" value="1"/>
</dbReference>
<dbReference type="EC" id="3.6.4.13" evidence="1"/>
<dbReference type="GO" id="GO:0005524">
    <property type="term" value="F:ATP binding"/>
    <property type="evidence" value="ECO:0007669"/>
    <property type="project" value="UniProtKB-KW"/>
</dbReference>
<dbReference type="FunFam" id="3.40.50.300:FF:000108">
    <property type="entry name" value="ATP-dependent RNA helicase RhlE"/>
    <property type="match status" value="1"/>
</dbReference>
<evidence type="ECO:0000313" key="15">
    <source>
        <dbReference type="Proteomes" id="UP000032434"/>
    </source>
</evidence>
<dbReference type="KEGG" id="aoc:Aocu_06560"/>
<feature type="short sequence motif" description="Q motif" evidence="9">
    <location>
        <begin position="1"/>
        <end position="29"/>
    </location>
</feature>
<dbReference type="InterPro" id="IPR050079">
    <property type="entry name" value="DEAD_box_RNA_helicase"/>
</dbReference>
<comment type="similarity">
    <text evidence="7">Belongs to the DEAD box helicase family.</text>
</comment>
<dbReference type="GO" id="GO:0003724">
    <property type="term" value="F:RNA helicase activity"/>
    <property type="evidence" value="ECO:0007669"/>
    <property type="project" value="UniProtKB-EC"/>
</dbReference>
<dbReference type="EMBL" id="LK028559">
    <property type="protein sequence ID" value="CDR30729.1"/>
    <property type="molecule type" value="Genomic_DNA"/>
</dbReference>
<dbReference type="CDD" id="cd00268">
    <property type="entry name" value="DEADc"/>
    <property type="match status" value="1"/>
</dbReference>
<evidence type="ECO:0000259" key="13">
    <source>
        <dbReference type="PROSITE" id="PS51195"/>
    </source>
</evidence>
<evidence type="ECO:0000256" key="3">
    <source>
        <dbReference type="ARBA" id="ARBA00022741"/>
    </source>
</evidence>
<evidence type="ECO:0000256" key="1">
    <source>
        <dbReference type="ARBA" id="ARBA00012552"/>
    </source>
</evidence>
<dbReference type="PROSITE" id="PS51194">
    <property type="entry name" value="HELICASE_CTER"/>
    <property type="match status" value="1"/>
</dbReference>
<feature type="domain" description="Helicase C-terminal" evidence="12">
    <location>
        <begin position="218"/>
        <end position="382"/>
    </location>
</feature>
<dbReference type="Proteomes" id="UP000032434">
    <property type="component" value="Chromosome 1"/>
</dbReference>
<keyword evidence="2" id="KW-0963">Cytoplasm</keyword>
<dbReference type="GO" id="GO:0016787">
    <property type="term" value="F:hydrolase activity"/>
    <property type="evidence" value="ECO:0007669"/>
    <property type="project" value="UniProtKB-KW"/>
</dbReference>
<dbReference type="RefSeq" id="WP_045749243.1">
    <property type="nucleotide sequence ID" value="NZ_FUZK01000001.1"/>
</dbReference>
<dbReference type="OrthoDB" id="9805696at2"/>
<dbReference type="InterPro" id="IPR044742">
    <property type="entry name" value="DEAD/DEAH_RhlB"/>
</dbReference>
<dbReference type="SMART" id="SM00490">
    <property type="entry name" value="HELICc"/>
    <property type="match status" value="1"/>
</dbReference>
<dbReference type="STRING" id="35623.Aocu_06560"/>
<evidence type="ECO:0000256" key="6">
    <source>
        <dbReference type="ARBA" id="ARBA00022840"/>
    </source>
</evidence>
<proteinExistence type="inferred from homology"/>
<dbReference type="CDD" id="cd18787">
    <property type="entry name" value="SF2_C_DEAD"/>
    <property type="match status" value="1"/>
</dbReference>
<dbReference type="SMART" id="SM00487">
    <property type="entry name" value="DEXDc"/>
    <property type="match status" value="1"/>
</dbReference>
<feature type="compositionally biased region" description="Basic and acidic residues" evidence="10">
    <location>
        <begin position="405"/>
        <end position="439"/>
    </location>
</feature>
<evidence type="ECO:0000256" key="4">
    <source>
        <dbReference type="ARBA" id="ARBA00022801"/>
    </source>
</evidence>
<evidence type="ECO:0000256" key="5">
    <source>
        <dbReference type="ARBA" id="ARBA00022806"/>
    </source>
</evidence>
<name>A0A061ABF9_9MOLU</name>
<feature type="region of interest" description="Disordered" evidence="10">
    <location>
        <begin position="392"/>
        <end position="451"/>
    </location>
</feature>
<keyword evidence="4" id="KW-0378">Hydrolase</keyword>
<evidence type="ECO:0000259" key="12">
    <source>
        <dbReference type="PROSITE" id="PS51194"/>
    </source>
</evidence>
<evidence type="ECO:0000256" key="10">
    <source>
        <dbReference type="SAM" id="MobiDB-lite"/>
    </source>
</evidence>
<dbReference type="Gene3D" id="3.40.50.300">
    <property type="entry name" value="P-loop containing nucleotide triphosphate hydrolases"/>
    <property type="match status" value="2"/>
</dbReference>
<dbReference type="InterPro" id="IPR014001">
    <property type="entry name" value="Helicase_ATP-bd"/>
</dbReference>
<dbReference type="GO" id="GO:0003723">
    <property type="term" value="F:RNA binding"/>
    <property type="evidence" value="ECO:0007669"/>
    <property type="project" value="UniProtKB-ARBA"/>
</dbReference>
<dbReference type="PATRIC" id="fig|35623.3.peg.656"/>
<dbReference type="InterPro" id="IPR001650">
    <property type="entry name" value="Helicase_C-like"/>
</dbReference>
<dbReference type="SUPFAM" id="SSF52540">
    <property type="entry name" value="P-loop containing nucleoside triphosphate hydrolases"/>
    <property type="match status" value="1"/>
</dbReference>
<feature type="compositionally biased region" description="Basic residues" evidence="10">
    <location>
        <begin position="395"/>
        <end position="404"/>
    </location>
</feature>
<dbReference type="PROSITE" id="PS51195">
    <property type="entry name" value="Q_MOTIF"/>
    <property type="match status" value="1"/>
</dbReference>
<evidence type="ECO:0000259" key="11">
    <source>
        <dbReference type="PROSITE" id="PS51192"/>
    </source>
</evidence>
<dbReference type="InterPro" id="IPR014014">
    <property type="entry name" value="RNA_helicase_DEAD_Q_motif"/>
</dbReference>
<reference evidence="15" key="1">
    <citation type="submission" date="2014-05" db="EMBL/GenBank/DDBJ databases">
        <authorList>
            <person name="Kube M."/>
        </authorList>
    </citation>
    <scope>NUCLEOTIDE SEQUENCE [LARGE SCALE GENOMIC DNA]</scope>
</reference>
<gene>
    <name evidence="14" type="ORF">Aocu_06560</name>
</gene>
<dbReference type="InParanoid" id="A0A061ABF9"/>
<dbReference type="InterPro" id="IPR011545">
    <property type="entry name" value="DEAD/DEAH_box_helicase_dom"/>
</dbReference>
<dbReference type="GO" id="GO:0005829">
    <property type="term" value="C:cytosol"/>
    <property type="evidence" value="ECO:0007669"/>
    <property type="project" value="TreeGrafter"/>
</dbReference>
<keyword evidence="6" id="KW-0067">ATP-binding</keyword>
<organism evidence="14 15">
    <name type="scientific">Acholeplasma oculi</name>
    <dbReference type="NCBI Taxonomy" id="35623"/>
    <lineage>
        <taxon>Bacteria</taxon>
        <taxon>Bacillati</taxon>
        <taxon>Mycoplasmatota</taxon>
        <taxon>Mollicutes</taxon>
        <taxon>Acholeplasmatales</taxon>
        <taxon>Acholeplasmataceae</taxon>
        <taxon>Acholeplasma</taxon>
    </lineage>
</organism>
<evidence type="ECO:0000256" key="9">
    <source>
        <dbReference type="PROSITE-ProRule" id="PRU00552"/>
    </source>
</evidence>